<dbReference type="EMBL" id="JAIWYP010000009">
    <property type="protein sequence ID" value="KAH3768797.1"/>
    <property type="molecule type" value="Genomic_DNA"/>
</dbReference>
<dbReference type="Proteomes" id="UP000828390">
    <property type="component" value="Unassembled WGS sequence"/>
</dbReference>
<name>A0A9D4DYZ6_DREPO</name>
<sequence>MLTDNHKALRKSLKHKTSAYITFINYPNICPFTLCSEGTVCLISEYCTSSQTGFPSTCNLISRGQRASGVQGCLGCYGYKCKGNFL</sequence>
<evidence type="ECO:0000313" key="2">
    <source>
        <dbReference type="Proteomes" id="UP000828390"/>
    </source>
</evidence>
<reference evidence="1" key="2">
    <citation type="submission" date="2020-11" db="EMBL/GenBank/DDBJ databases">
        <authorList>
            <person name="McCartney M.A."/>
            <person name="Auch B."/>
            <person name="Kono T."/>
            <person name="Mallez S."/>
            <person name="Becker A."/>
            <person name="Gohl D.M."/>
            <person name="Silverstein K.A.T."/>
            <person name="Koren S."/>
            <person name="Bechman K.B."/>
            <person name="Herman A."/>
            <person name="Abrahante J.E."/>
            <person name="Garbe J."/>
        </authorList>
    </citation>
    <scope>NUCLEOTIDE SEQUENCE</scope>
    <source>
        <strain evidence="1">Duluth1</strain>
        <tissue evidence="1">Whole animal</tissue>
    </source>
</reference>
<comment type="caution">
    <text evidence="1">The sequence shown here is derived from an EMBL/GenBank/DDBJ whole genome shotgun (WGS) entry which is preliminary data.</text>
</comment>
<accession>A0A9D4DYZ6</accession>
<protein>
    <submittedName>
        <fullName evidence="1">Uncharacterized protein</fullName>
    </submittedName>
</protein>
<evidence type="ECO:0000313" key="1">
    <source>
        <dbReference type="EMBL" id="KAH3768797.1"/>
    </source>
</evidence>
<keyword evidence="2" id="KW-1185">Reference proteome</keyword>
<dbReference type="AlphaFoldDB" id="A0A9D4DYZ6"/>
<gene>
    <name evidence="1" type="ORF">DPMN_170013</name>
</gene>
<reference evidence="1" key="1">
    <citation type="journal article" date="2019" name="bioRxiv">
        <title>The Genome of the Zebra Mussel, Dreissena polymorpha: A Resource for Invasive Species Research.</title>
        <authorList>
            <person name="McCartney M.A."/>
            <person name="Auch B."/>
            <person name="Kono T."/>
            <person name="Mallez S."/>
            <person name="Zhang Y."/>
            <person name="Obille A."/>
            <person name="Becker A."/>
            <person name="Abrahante J.E."/>
            <person name="Garbe J."/>
            <person name="Badalamenti J.P."/>
            <person name="Herman A."/>
            <person name="Mangelson H."/>
            <person name="Liachko I."/>
            <person name="Sullivan S."/>
            <person name="Sone E.D."/>
            <person name="Koren S."/>
            <person name="Silverstein K.A.T."/>
            <person name="Beckman K.B."/>
            <person name="Gohl D.M."/>
        </authorList>
    </citation>
    <scope>NUCLEOTIDE SEQUENCE</scope>
    <source>
        <strain evidence="1">Duluth1</strain>
        <tissue evidence="1">Whole animal</tissue>
    </source>
</reference>
<organism evidence="1 2">
    <name type="scientific">Dreissena polymorpha</name>
    <name type="common">Zebra mussel</name>
    <name type="synonym">Mytilus polymorpha</name>
    <dbReference type="NCBI Taxonomy" id="45954"/>
    <lineage>
        <taxon>Eukaryota</taxon>
        <taxon>Metazoa</taxon>
        <taxon>Spiralia</taxon>
        <taxon>Lophotrochozoa</taxon>
        <taxon>Mollusca</taxon>
        <taxon>Bivalvia</taxon>
        <taxon>Autobranchia</taxon>
        <taxon>Heteroconchia</taxon>
        <taxon>Euheterodonta</taxon>
        <taxon>Imparidentia</taxon>
        <taxon>Neoheterodontei</taxon>
        <taxon>Myida</taxon>
        <taxon>Dreissenoidea</taxon>
        <taxon>Dreissenidae</taxon>
        <taxon>Dreissena</taxon>
    </lineage>
</organism>
<proteinExistence type="predicted"/>